<dbReference type="AlphaFoldDB" id="X0RG26"/>
<accession>X0RG26</accession>
<sequence>MSLTEKQVEELLNKNITEDGFGVGFDEDARKAWASI</sequence>
<gene>
    <name evidence="1" type="ORF">S01H1_16860</name>
</gene>
<dbReference type="EMBL" id="BARS01008900">
    <property type="protein sequence ID" value="GAF67859.1"/>
    <property type="molecule type" value="Genomic_DNA"/>
</dbReference>
<comment type="caution">
    <text evidence="1">The sequence shown here is derived from an EMBL/GenBank/DDBJ whole genome shotgun (WGS) entry which is preliminary data.</text>
</comment>
<name>X0RG26_9ZZZZ</name>
<organism evidence="1">
    <name type="scientific">marine sediment metagenome</name>
    <dbReference type="NCBI Taxonomy" id="412755"/>
    <lineage>
        <taxon>unclassified sequences</taxon>
        <taxon>metagenomes</taxon>
        <taxon>ecological metagenomes</taxon>
    </lineage>
</organism>
<evidence type="ECO:0000313" key="1">
    <source>
        <dbReference type="EMBL" id="GAF67859.1"/>
    </source>
</evidence>
<proteinExistence type="predicted"/>
<feature type="non-terminal residue" evidence="1">
    <location>
        <position position="36"/>
    </location>
</feature>
<reference evidence="1" key="1">
    <citation type="journal article" date="2014" name="Front. Microbiol.">
        <title>High frequency of phylogenetically diverse reductive dehalogenase-homologous genes in deep subseafloor sedimentary metagenomes.</title>
        <authorList>
            <person name="Kawai M."/>
            <person name="Futagami T."/>
            <person name="Toyoda A."/>
            <person name="Takaki Y."/>
            <person name="Nishi S."/>
            <person name="Hori S."/>
            <person name="Arai W."/>
            <person name="Tsubouchi T."/>
            <person name="Morono Y."/>
            <person name="Uchiyama I."/>
            <person name="Ito T."/>
            <person name="Fujiyama A."/>
            <person name="Inagaki F."/>
            <person name="Takami H."/>
        </authorList>
    </citation>
    <scope>NUCLEOTIDE SEQUENCE</scope>
    <source>
        <strain evidence="1">Expedition CK06-06</strain>
    </source>
</reference>
<protein>
    <submittedName>
        <fullName evidence="1">Uncharacterized protein</fullName>
    </submittedName>
</protein>